<protein>
    <recommendedName>
        <fullName evidence="4">Transmembrane protein</fullName>
    </recommendedName>
</protein>
<organism evidence="2 3">
    <name type="scientific">Trichonephila inaurata madagascariensis</name>
    <dbReference type="NCBI Taxonomy" id="2747483"/>
    <lineage>
        <taxon>Eukaryota</taxon>
        <taxon>Metazoa</taxon>
        <taxon>Ecdysozoa</taxon>
        <taxon>Arthropoda</taxon>
        <taxon>Chelicerata</taxon>
        <taxon>Arachnida</taxon>
        <taxon>Araneae</taxon>
        <taxon>Araneomorphae</taxon>
        <taxon>Entelegynae</taxon>
        <taxon>Araneoidea</taxon>
        <taxon>Nephilidae</taxon>
        <taxon>Trichonephila</taxon>
        <taxon>Trichonephila inaurata</taxon>
    </lineage>
</organism>
<feature type="transmembrane region" description="Helical" evidence="1">
    <location>
        <begin position="76"/>
        <end position="98"/>
    </location>
</feature>
<reference evidence="2" key="1">
    <citation type="submission" date="2020-08" db="EMBL/GenBank/DDBJ databases">
        <title>Multicomponent nature underlies the extraordinary mechanical properties of spider dragline silk.</title>
        <authorList>
            <person name="Kono N."/>
            <person name="Nakamura H."/>
            <person name="Mori M."/>
            <person name="Yoshida Y."/>
            <person name="Ohtoshi R."/>
            <person name="Malay A.D."/>
            <person name="Moran D.A.P."/>
            <person name="Tomita M."/>
            <person name="Numata K."/>
            <person name="Arakawa K."/>
        </authorList>
    </citation>
    <scope>NUCLEOTIDE SEQUENCE</scope>
</reference>
<evidence type="ECO:0000256" key="1">
    <source>
        <dbReference type="SAM" id="Phobius"/>
    </source>
</evidence>
<keyword evidence="1" id="KW-1133">Transmembrane helix</keyword>
<evidence type="ECO:0000313" key="2">
    <source>
        <dbReference type="EMBL" id="GFY39038.1"/>
    </source>
</evidence>
<accession>A0A8X6WPN8</accession>
<gene>
    <name evidence="2" type="ORF">TNIN_33301</name>
</gene>
<comment type="caution">
    <text evidence="2">The sequence shown here is derived from an EMBL/GenBank/DDBJ whole genome shotgun (WGS) entry which is preliminary data.</text>
</comment>
<evidence type="ECO:0008006" key="4">
    <source>
        <dbReference type="Google" id="ProtNLM"/>
    </source>
</evidence>
<dbReference type="EMBL" id="BMAV01001154">
    <property type="protein sequence ID" value="GFY39038.1"/>
    <property type="molecule type" value="Genomic_DNA"/>
</dbReference>
<keyword evidence="3" id="KW-1185">Reference proteome</keyword>
<name>A0A8X6WPN8_9ARAC</name>
<keyword evidence="1" id="KW-0812">Transmembrane</keyword>
<proteinExistence type="predicted"/>
<sequence length="113" mass="12916">MCSDIPFQFFRSHFFFTSFCSSFRWVSFGKGGGRGGRHAIVADVKSRRGPSLTSCQTLEVLVSDIRYQSSTLSDRLSCATLFLLFFILQMILFSPFFFSFRLNPSTGFVTYEK</sequence>
<evidence type="ECO:0000313" key="3">
    <source>
        <dbReference type="Proteomes" id="UP000886998"/>
    </source>
</evidence>
<dbReference type="AlphaFoldDB" id="A0A8X6WPN8"/>
<keyword evidence="1" id="KW-0472">Membrane</keyword>
<dbReference type="Proteomes" id="UP000886998">
    <property type="component" value="Unassembled WGS sequence"/>
</dbReference>
<dbReference type="OrthoDB" id="10462560at2759"/>